<protein>
    <recommendedName>
        <fullName evidence="3">HNH endonuclease</fullName>
    </recommendedName>
</protein>
<dbReference type="CDD" id="cd00085">
    <property type="entry name" value="HNHc"/>
    <property type="match status" value="1"/>
</dbReference>
<dbReference type="EMBL" id="BMIX01000001">
    <property type="protein sequence ID" value="GGG24116.1"/>
    <property type="molecule type" value="Genomic_DNA"/>
</dbReference>
<dbReference type="RefSeq" id="WP_011710314.1">
    <property type="nucleotide sequence ID" value="NZ_BMIX01000001.1"/>
</dbReference>
<reference evidence="2" key="1">
    <citation type="journal article" date="2019" name="Int. J. Syst. Evol. Microbiol.">
        <title>The Global Catalogue of Microorganisms (GCM) 10K type strain sequencing project: providing services to taxonomists for standard genome sequencing and annotation.</title>
        <authorList>
            <consortium name="The Broad Institute Genomics Platform"/>
            <consortium name="The Broad Institute Genome Sequencing Center for Infectious Disease"/>
            <person name="Wu L."/>
            <person name="Ma J."/>
        </authorList>
    </citation>
    <scope>NUCLEOTIDE SEQUENCE [LARGE SCALE GENOMIC DNA]</scope>
    <source>
        <strain evidence="2">CGMCC 1.15422</strain>
    </source>
</reference>
<keyword evidence="2" id="KW-1185">Reference proteome</keyword>
<comment type="caution">
    <text evidence="1">The sequence shown here is derived from an EMBL/GenBank/DDBJ whole genome shotgun (WGS) entry which is preliminary data.</text>
</comment>
<evidence type="ECO:0000313" key="1">
    <source>
        <dbReference type="EMBL" id="GGG24116.1"/>
    </source>
</evidence>
<evidence type="ECO:0000313" key="2">
    <source>
        <dbReference type="Proteomes" id="UP000605733"/>
    </source>
</evidence>
<dbReference type="InterPro" id="IPR003615">
    <property type="entry name" value="HNH_nuc"/>
</dbReference>
<organism evidence="1 2">
    <name type="scientific">Christiangramia forsetii</name>
    <dbReference type="NCBI Taxonomy" id="411153"/>
    <lineage>
        <taxon>Bacteria</taxon>
        <taxon>Pseudomonadati</taxon>
        <taxon>Bacteroidota</taxon>
        <taxon>Flavobacteriia</taxon>
        <taxon>Flavobacteriales</taxon>
        <taxon>Flavobacteriaceae</taxon>
        <taxon>Christiangramia</taxon>
    </lineage>
</organism>
<gene>
    <name evidence="1" type="ORF">GCM10011532_04190</name>
</gene>
<dbReference type="Proteomes" id="UP000605733">
    <property type="component" value="Unassembled WGS sequence"/>
</dbReference>
<evidence type="ECO:0008006" key="3">
    <source>
        <dbReference type="Google" id="ProtNLM"/>
    </source>
</evidence>
<accession>A0ABQ1WC44</accession>
<name>A0ABQ1WC44_9FLAO</name>
<proteinExistence type="predicted"/>
<sequence length="116" mass="13230">MKPYTKLYFRALGYAESDFIPSEISGNRAVDINHIICKGSGGNPSGDKDRIENLMALTREEHIEQGDKKHLIADQFRTHARLLEANGVKFDKIWIHEQIQKYSQYEASSAELIKGH</sequence>